<evidence type="ECO:0000256" key="1">
    <source>
        <dbReference type="ARBA" id="ARBA00023268"/>
    </source>
</evidence>
<dbReference type="Pfam" id="PF17919">
    <property type="entry name" value="RT_RNaseH_2"/>
    <property type="match status" value="1"/>
</dbReference>
<dbReference type="PANTHER" id="PTHR37984">
    <property type="entry name" value="PROTEIN CBG26694"/>
    <property type="match status" value="1"/>
</dbReference>
<dbReference type="EMBL" id="CACRXK020008801">
    <property type="protein sequence ID" value="CAB4015672.1"/>
    <property type="molecule type" value="Genomic_DNA"/>
</dbReference>
<dbReference type="SUPFAM" id="SSF56672">
    <property type="entry name" value="DNA/RNA polymerases"/>
    <property type="match status" value="1"/>
</dbReference>
<reference evidence="2" key="1">
    <citation type="submission" date="2020-04" db="EMBL/GenBank/DDBJ databases">
        <authorList>
            <person name="Alioto T."/>
            <person name="Alioto T."/>
            <person name="Gomez Garrido J."/>
        </authorList>
    </citation>
    <scope>NUCLEOTIDE SEQUENCE</scope>
    <source>
        <strain evidence="2">A484AB</strain>
    </source>
</reference>
<gene>
    <name evidence="2" type="ORF">PACLA_8A050146</name>
</gene>
<dbReference type="Proteomes" id="UP001152795">
    <property type="component" value="Unassembled WGS sequence"/>
</dbReference>
<name>A0A6S7JFU8_PARCT</name>
<dbReference type="InterPro" id="IPR043502">
    <property type="entry name" value="DNA/RNA_pol_sf"/>
</dbReference>
<accession>A0A6S7JFU8</accession>
<sequence length="264" mass="29143">MTCILPTFSESIIPATLKCDADLSPDGLVGNIESNPTLAERYHVCGAATLVTVKEKSTVPFRIINDTSQPVTIYRCTNLGQFPSYEEPLVVTVIDTRTIPEDKPQRTSLLLESIDHSNSDLDDKQQAQLRQLLLRSTVVKLKSSRCSFAPSRVEYLAHVVSRDGIRPDPSKIAAVKDVPVPECVRDVRRFLAPILAYPDFIVPFELKSTNASSNGIGIALCQTQDGQSRAIVYGGRDLTTAERKYSTTEREALGISEGMKKFRN</sequence>
<evidence type="ECO:0000313" key="3">
    <source>
        <dbReference type="Proteomes" id="UP001152795"/>
    </source>
</evidence>
<comment type="caution">
    <text evidence="2">The sequence shown here is derived from an EMBL/GenBank/DDBJ whole genome shotgun (WGS) entry which is preliminary data.</text>
</comment>
<organism evidence="2 3">
    <name type="scientific">Paramuricea clavata</name>
    <name type="common">Red gorgonian</name>
    <name type="synonym">Violescent sea-whip</name>
    <dbReference type="NCBI Taxonomy" id="317549"/>
    <lineage>
        <taxon>Eukaryota</taxon>
        <taxon>Metazoa</taxon>
        <taxon>Cnidaria</taxon>
        <taxon>Anthozoa</taxon>
        <taxon>Octocorallia</taxon>
        <taxon>Malacalcyonacea</taxon>
        <taxon>Plexauridae</taxon>
        <taxon>Paramuricea</taxon>
    </lineage>
</organism>
<dbReference type="InterPro" id="IPR050951">
    <property type="entry name" value="Retrovirus_Pol_polyprotein"/>
</dbReference>
<dbReference type="GO" id="GO:0003824">
    <property type="term" value="F:catalytic activity"/>
    <property type="evidence" value="ECO:0007669"/>
    <property type="project" value="UniProtKB-KW"/>
</dbReference>
<evidence type="ECO:0000313" key="2">
    <source>
        <dbReference type="EMBL" id="CAB4015672.1"/>
    </source>
</evidence>
<protein>
    <submittedName>
        <fullName evidence="2">Uncharacterized protein</fullName>
    </submittedName>
</protein>
<dbReference type="OrthoDB" id="7615066at2759"/>
<keyword evidence="1" id="KW-0511">Multifunctional enzyme</keyword>
<dbReference type="AlphaFoldDB" id="A0A6S7JFU8"/>
<dbReference type="PANTHER" id="PTHR37984:SF5">
    <property type="entry name" value="PROTEIN NYNRIN-LIKE"/>
    <property type="match status" value="1"/>
</dbReference>
<keyword evidence="3" id="KW-1185">Reference proteome</keyword>
<dbReference type="InterPro" id="IPR041577">
    <property type="entry name" value="RT_RNaseH_2"/>
</dbReference>
<proteinExistence type="predicted"/>